<gene>
    <name evidence="2" type="ORF">S01H4_67236</name>
</gene>
<proteinExistence type="predicted"/>
<comment type="caution">
    <text evidence="2">The sequence shown here is derived from an EMBL/GenBank/DDBJ whole genome shotgun (WGS) entry which is preliminary data.</text>
</comment>
<feature type="non-terminal residue" evidence="2">
    <location>
        <position position="40"/>
    </location>
</feature>
<accession>X1DLC3</accession>
<dbReference type="EMBL" id="BART01042161">
    <property type="protein sequence ID" value="GAH20977.1"/>
    <property type="molecule type" value="Genomic_DNA"/>
</dbReference>
<name>X1DLC3_9ZZZZ</name>
<keyword evidence="1" id="KW-1133">Transmembrane helix</keyword>
<keyword evidence="1" id="KW-0812">Transmembrane</keyword>
<organism evidence="2">
    <name type="scientific">marine sediment metagenome</name>
    <dbReference type="NCBI Taxonomy" id="412755"/>
    <lineage>
        <taxon>unclassified sequences</taxon>
        <taxon>metagenomes</taxon>
        <taxon>ecological metagenomes</taxon>
    </lineage>
</organism>
<sequence length="40" mass="4648">NAYRDKKDLQFGIPYKKIFLWGSIIGLIIFYFFGLSCSAL</sequence>
<protein>
    <submittedName>
        <fullName evidence="2">Uncharacterized protein</fullName>
    </submittedName>
</protein>
<evidence type="ECO:0000256" key="1">
    <source>
        <dbReference type="SAM" id="Phobius"/>
    </source>
</evidence>
<dbReference type="AlphaFoldDB" id="X1DLC3"/>
<reference evidence="2" key="1">
    <citation type="journal article" date="2014" name="Front. Microbiol.">
        <title>High frequency of phylogenetically diverse reductive dehalogenase-homologous genes in deep subseafloor sedimentary metagenomes.</title>
        <authorList>
            <person name="Kawai M."/>
            <person name="Futagami T."/>
            <person name="Toyoda A."/>
            <person name="Takaki Y."/>
            <person name="Nishi S."/>
            <person name="Hori S."/>
            <person name="Arai W."/>
            <person name="Tsubouchi T."/>
            <person name="Morono Y."/>
            <person name="Uchiyama I."/>
            <person name="Ito T."/>
            <person name="Fujiyama A."/>
            <person name="Inagaki F."/>
            <person name="Takami H."/>
        </authorList>
    </citation>
    <scope>NUCLEOTIDE SEQUENCE</scope>
    <source>
        <strain evidence="2">Expedition CK06-06</strain>
    </source>
</reference>
<feature type="transmembrane region" description="Helical" evidence="1">
    <location>
        <begin position="18"/>
        <end position="37"/>
    </location>
</feature>
<keyword evidence="1" id="KW-0472">Membrane</keyword>
<evidence type="ECO:0000313" key="2">
    <source>
        <dbReference type="EMBL" id="GAH20977.1"/>
    </source>
</evidence>
<feature type="non-terminal residue" evidence="2">
    <location>
        <position position="1"/>
    </location>
</feature>